<evidence type="ECO:0000259" key="23">
    <source>
        <dbReference type="PROSITE" id="PS50970"/>
    </source>
</evidence>
<dbReference type="SUPFAM" id="SSF47644">
    <property type="entry name" value="Methionine synthase domain"/>
    <property type="match status" value="1"/>
</dbReference>
<dbReference type="Pfam" id="PF00809">
    <property type="entry name" value="Pterin_bind"/>
    <property type="match status" value="1"/>
</dbReference>
<dbReference type="EC" id="2.1.1.13" evidence="6 20"/>
<dbReference type="InterPro" id="IPR000489">
    <property type="entry name" value="Pterin-binding_dom"/>
</dbReference>
<evidence type="ECO:0000256" key="5">
    <source>
        <dbReference type="ARBA" id="ARBA00010398"/>
    </source>
</evidence>
<keyword evidence="13 21" id="KW-0479">Metal-binding</keyword>
<keyword evidence="9 21" id="KW-0028">Amino-acid biosynthesis</keyword>
<keyword evidence="11 21" id="KW-0808">Transferase</keyword>
<feature type="binding site" evidence="22">
    <location>
        <position position="228"/>
    </location>
    <ligand>
        <name>Zn(2+)</name>
        <dbReference type="ChEBI" id="CHEBI:29105"/>
    </ligand>
</feature>
<evidence type="ECO:0000256" key="13">
    <source>
        <dbReference type="ARBA" id="ARBA00022723"/>
    </source>
</evidence>
<dbReference type="PROSITE" id="PS51332">
    <property type="entry name" value="B12_BINDING"/>
    <property type="match status" value="1"/>
</dbReference>
<dbReference type="PANTHER" id="PTHR45833">
    <property type="entry name" value="METHIONINE SYNTHASE"/>
    <property type="match status" value="1"/>
</dbReference>
<dbReference type="SUPFAM" id="SSF56507">
    <property type="entry name" value="Methionine synthase activation domain-like"/>
    <property type="match status" value="1"/>
</dbReference>
<comment type="similarity">
    <text evidence="5">Belongs to the vitamin-B12 dependent methionine synthase family.</text>
</comment>
<dbReference type="PROSITE" id="PS50970">
    <property type="entry name" value="HCY"/>
    <property type="match status" value="1"/>
</dbReference>
<dbReference type="PIRSF" id="PIRSF000381">
    <property type="entry name" value="MetH"/>
    <property type="match status" value="1"/>
</dbReference>
<dbReference type="GO" id="GO:0032259">
    <property type="term" value="P:methylation"/>
    <property type="evidence" value="ECO:0007669"/>
    <property type="project" value="UniProtKB-KW"/>
</dbReference>
<dbReference type="EMBL" id="JBGUBD010000003">
    <property type="protein sequence ID" value="MFA9477621.1"/>
    <property type="molecule type" value="Genomic_DNA"/>
</dbReference>
<dbReference type="SUPFAM" id="SSF82282">
    <property type="entry name" value="Homocysteine S-methyltransferase"/>
    <property type="match status" value="1"/>
</dbReference>
<protein>
    <recommendedName>
        <fullName evidence="7 20">Methionine synthase</fullName>
        <ecNumber evidence="6 20">2.1.1.13</ecNumber>
    </recommendedName>
    <alternativeName>
        <fullName evidence="19 21">5-methyltetrahydrofolate--homocysteine methyltransferase</fullName>
    </alternativeName>
</protein>
<keyword evidence="15 21" id="KW-0862">Zinc</keyword>
<name>A0ABV4U257_9BACT</name>
<reference evidence="28 29" key="1">
    <citation type="submission" date="2024-08" db="EMBL/GenBank/DDBJ databases">
        <title>Whole-genome sequencing of halo(alkali)philic microorganisms from hypersaline lakes.</title>
        <authorList>
            <person name="Sorokin D.Y."/>
            <person name="Merkel A.Y."/>
            <person name="Messina E."/>
            <person name="Yakimov M."/>
        </authorList>
    </citation>
    <scope>NUCLEOTIDE SEQUENCE [LARGE SCALE GENOMIC DNA]</scope>
    <source>
        <strain evidence="28 29">AB-hyl4</strain>
    </source>
</reference>
<evidence type="ECO:0000256" key="4">
    <source>
        <dbReference type="ARBA" id="ARBA00005178"/>
    </source>
</evidence>
<evidence type="ECO:0000259" key="26">
    <source>
        <dbReference type="PROSITE" id="PS51332"/>
    </source>
</evidence>
<comment type="catalytic activity">
    <reaction evidence="1 21">
        <text>(6S)-5-methyl-5,6,7,8-tetrahydrofolate + L-homocysteine = (6S)-5,6,7,8-tetrahydrofolate + L-methionine</text>
        <dbReference type="Rhea" id="RHEA:11172"/>
        <dbReference type="ChEBI" id="CHEBI:18608"/>
        <dbReference type="ChEBI" id="CHEBI:57453"/>
        <dbReference type="ChEBI" id="CHEBI:57844"/>
        <dbReference type="ChEBI" id="CHEBI:58199"/>
        <dbReference type="EC" id="2.1.1.13"/>
    </reaction>
</comment>
<feature type="binding site" evidence="22">
    <location>
        <position position="295"/>
    </location>
    <ligand>
        <name>Zn(2+)</name>
        <dbReference type="ChEBI" id="CHEBI:29105"/>
    </ligand>
</feature>
<keyword evidence="16 21" id="KW-0486">Methionine biosynthesis</keyword>
<evidence type="ECO:0000256" key="11">
    <source>
        <dbReference type="ARBA" id="ARBA00022679"/>
    </source>
</evidence>
<dbReference type="SUPFAM" id="SSF51717">
    <property type="entry name" value="Dihydropteroate synthetase-like"/>
    <property type="match status" value="1"/>
</dbReference>
<comment type="function">
    <text evidence="18 21">Catalyzes the transfer of a methyl group from methyl-cobalamin to homocysteine, yielding enzyme-bound cob(I)alamin and methionine. Subsequently, remethylates the cofactor using methyltetrahydrofolate.</text>
</comment>
<dbReference type="Gene3D" id="3.10.196.10">
    <property type="entry name" value="Vitamin B12-dependent methionine synthase, activation domain"/>
    <property type="match status" value="1"/>
</dbReference>
<feature type="domain" description="Hcy-binding" evidence="23">
    <location>
        <begin position="2"/>
        <end position="309"/>
    </location>
</feature>
<organism evidence="28 29">
    <name type="scientific">Natronomicrosphaera hydrolytica</name>
    <dbReference type="NCBI Taxonomy" id="3242702"/>
    <lineage>
        <taxon>Bacteria</taxon>
        <taxon>Pseudomonadati</taxon>
        <taxon>Planctomycetota</taxon>
        <taxon>Phycisphaerae</taxon>
        <taxon>Phycisphaerales</taxon>
        <taxon>Phycisphaeraceae</taxon>
        <taxon>Natronomicrosphaera</taxon>
    </lineage>
</organism>
<evidence type="ECO:0000313" key="28">
    <source>
        <dbReference type="EMBL" id="MFA9477621.1"/>
    </source>
</evidence>
<evidence type="ECO:0000256" key="9">
    <source>
        <dbReference type="ARBA" id="ARBA00022605"/>
    </source>
</evidence>
<keyword evidence="8 21" id="KW-0489">Methyltransferase</keyword>
<dbReference type="PANTHER" id="PTHR45833:SF1">
    <property type="entry name" value="METHIONINE SYNTHASE"/>
    <property type="match status" value="1"/>
</dbReference>
<evidence type="ECO:0000259" key="25">
    <source>
        <dbReference type="PROSITE" id="PS50974"/>
    </source>
</evidence>
<dbReference type="NCBIfam" id="TIGR02082">
    <property type="entry name" value="metH"/>
    <property type="match status" value="1"/>
</dbReference>
<comment type="cofactor">
    <cofactor evidence="2 21 22">
        <name>Zn(2+)</name>
        <dbReference type="ChEBI" id="CHEBI:29105"/>
    </cofactor>
</comment>
<dbReference type="InterPro" id="IPR011822">
    <property type="entry name" value="MetH"/>
</dbReference>
<dbReference type="InterPro" id="IPR050554">
    <property type="entry name" value="Met_Synthase/Corrinoid"/>
</dbReference>
<keyword evidence="14" id="KW-0677">Repeat</keyword>
<evidence type="ECO:0000256" key="10">
    <source>
        <dbReference type="ARBA" id="ARBA00022628"/>
    </source>
</evidence>
<dbReference type="Pfam" id="PF02965">
    <property type="entry name" value="Met_synt_B12"/>
    <property type="match status" value="1"/>
</dbReference>
<evidence type="ECO:0000256" key="8">
    <source>
        <dbReference type="ARBA" id="ARBA00022603"/>
    </source>
</evidence>
<dbReference type="InterPro" id="IPR006158">
    <property type="entry name" value="Cobalamin-bd"/>
</dbReference>
<accession>A0ABV4U257</accession>
<proteinExistence type="inferred from homology"/>
<gene>
    <name evidence="28" type="primary">metH</name>
    <name evidence="28" type="ORF">ACERK3_04860</name>
</gene>
<evidence type="ECO:0000256" key="16">
    <source>
        <dbReference type="ARBA" id="ARBA00023167"/>
    </source>
</evidence>
<dbReference type="SMART" id="SM01018">
    <property type="entry name" value="B12-binding_2"/>
    <property type="match status" value="1"/>
</dbReference>
<dbReference type="Pfam" id="PF02574">
    <property type="entry name" value="S-methyl_trans"/>
    <property type="match status" value="1"/>
</dbReference>
<evidence type="ECO:0000256" key="15">
    <source>
        <dbReference type="ARBA" id="ARBA00022833"/>
    </source>
</evidence>
<comment type="caution">
    <text evidence="28">The sequence shown here is derived from an EMBL/GenBank/DDBJ whole genome shotgun (WGS) entry which is preliminary data.</text>
</comment>
<dbReference type="Proteomes" id="UP001575105">
    <property type="component" value="Unassembled WGS sequence"/>
</dbReference>
<dbReference type="InterPro" id="IPR036724">
    <property type="entry name" value="Cobalamin-bd_sf"/>
</dbReference>
<evidence type="ECO:0000256" key="21">
    <source>
        <dbReference type="PIRNR" id="PIRNR000381"/>
    </source>
</evidence>
<evidence type="ECO:0000313" key="29">
    <source>
        <dbReference type="Proteomes" id="UP001575105"/>
    </source>
</evidence>
<comment type="pathway">
    <text evidence="4 21">Amino-acid biosynthesis; L-methionine biosynthesis via de novo pathway; L-methionine from L-homocysteine (MetH route): step 1/1.</text>
</comment>
<dbReference type="InterPro" id="IPR036589">
    <property type="entry name" value="HCY_dom_sf"/>
</dbReference>
<feature type="domain" description="B12-binding" evidence="26">
    <location>
        <begin position="732"/>
        <end position="867"/>
    </location>
</feature>
<feature type="domain" description="Pterin-binding" evidence="24">
    <location>
        <begin position="341"/>
        <end position="600"/>
    </location>
</feature>
<dbReference type="InterPro" id="IPR011005">
    <property type="entry name" value="Dihydropteroate_synth-like_sf"/>
</dbReference>
<dbReference type="Pfam" id="PF02607">
    <property type="entry name" value="B12-binding_2"/>
    <property type="match status" value="1"/>
</dbReference>
<evidence type="ECO:0000256" key="2">
    <source>
        <dbReference type="ARBA" id="ARBA00001947"/>
    </source>
</evidence>
<dbReference type="Gene3D" id="1.10.1240.10">
    <property type="entry name" value="Methionine synthase domain"/>
    <property type="match status" value="1"/>
</dbReference>
<keyword evidence="29" id="KW-1185">Reference proteome</keyword>
<dbReference type="InterPro" id="IPR003726">
    <property type="entry name" value="HCY_dom"/>
</dbReference>
<dbReference type="RefSeq" id="WP_425344550.1">
    <property type="nucleotide sequence ID" value="NZ_JBGUBD010000003.1"/>
</dbReference>
<evidence type="ECO:0000256" key="22">
    <source>
        <dbReference type="PROSITE-ProRule" id="PRU00333"/>
    </source>
</evidence>
<evidence type="ECO:0000256" key="1">
    <source>
        <dbReference type="ARBA" id="ARBA00001700"/>
    </source>
</evidence>
<evidence type="ECO:0000256" key="7">
    <source>
        <dbReference type="ARBA" id="ARBA00013998"/>
    </source>
</evidence>
<evidence type="ECO:0000256" key="20">
    <source>
        <dbReference type="NCBIfam" id="TIGR02082"/>
    </source>
</evidence>
<dbReference type="PROSITE" id="PS50974">
    <property type="entry name" value="ADOMET_ACTIVATION"/>
    <property type="match status" value="1"/>
</dbReference>
<dbReference type="PROSITE" id="PS51337">
    <property type="entry name" value="B12_BINDING_NTER"/>
    <property type="match status" value="1"/>
</dbReference>
<dbReference type="InterPro" id="IPR003759">
    <property type="entry name" value="Cbl-bd_cap"/>
</dbReference>
<evidence type="ECO:0000256" key="18">
    <source>
        <dbReference type="ARBA" id="ARBA00025552"/>
    </source>
</evidence>
<dbReference type="Gene3D" id="3.40.50.280">
    <property type="entry name" value="Cobalamin-binding domain"/>
    <property type="match status" value="1"/>
</dbReference>
<dbReference type="Gene3D" id="3.20.20.330">
    <property type="entry name" value="Homocysteine-binding-like domain"/>
    <property type="match status" value="1"/>
</dbReference>
<evidence type="ECO:0000256" key="17">
    <source>
        <dbReference type="ARBA" id="ARBA00023285"/>
    </source>
</evidence>
<comment type="domain">
    <text evidence="21">Modular enzyme with four functionally distinct domains. The isolated Hcy-binding domain catalyzes methyl transfer from free methylcobalamin to homocysteine. The Hcy-binding domain in association with the pterin-binding domain catalyzes the methylation of cob(I)alamin by methyltetrahydrofolate and the methylation of homocysteine. The B12-binding domain binds the cofactor. The AdoMet activation domain binds S-adenosyl-L-methionine. Under aerobic conditions cob(I)alamin can be converted to inactive cob(II)alamin. Reductive methylation by S-adenosyl-L-methionine and flavodoxin regenerates methylcobalamin.</text>
</comment>
<evidence type="ECO:0000259" key="24">
    <source>
        <dbReference type="PROSITE" id="PS50972"/>
    </source>
</evidence>
<evidence type="ECO:0000256" key="3">
    <source>
        <dbReference type="ARBA" id="ARBA00001956"/>
    </source>
</evidence>
<evidence type="ECO:0000256" key="12">
    <source>
        <dbReference type="ARBA" id="ARBA00022691"/>
    </source>
</evidence>
<dbReference type="GO" id="GO:0008705">
    <property type="term" value="F:methionine synthase activity"/>
    <property type="evidence" value="ECO:0007669"/>
    <property type="project" value="UniProtKB-EC"/>
</dbReference>
<dbReference type="Gene3D" id="3.20.20.20">
    <property type="entry name" value="Dihydropteroate synthase-like"/>
    <property type="match status" value="1"/>
</dbReference>
<feature type="domain" description="B12-binding N-terminal" evidence="27">
    <location>
        <begin position="639"/>
        <end position="732"/>
    </location>
</feature>
<evidence type="ECO:0000256" key="6">
    <source>
        <dbReference type="ARBA" id="ARBA00012032"/>
    </source>
</evidence>
<feature type="domain" description="AdoMet activation" evidence="25">
    <location>
        <begin position="893"/>
        <end position="1178"/>
    </location>
</feature>
<keyword evidence="10 21" id="KW-0846">Cobalamin</keyword>
<comment type="cofactor">
    <cofactor evidence="3 21">
        <name>methylcob(III)alamin</name>
        <dbReference type="ChEBI" id="CHEBI:28115"/>
    </cofactor>
</comment>
<dbReference type="Pfam" id="PF02310">
    <property type="entry name" value="B12-binding"/>
    <property type="match status" value="1"/>
</dbReference>
<dbReference type="CDD" id="cd02069">
    <property type="entry name" value="methionine_synthase_B12_BD"/>
    <property type="match status" value="1"/>
</dbReference>
<feature type="binding site" evidence="22">
    <location>
        <position position="294"/>
    </location>
    <ligand>
        <name>Zn(2+)</name>
        <dbReference type="ChEBI" id="CHEBI:29105"/>
    </ligand>
</feature>
<dbReference type="PROSITE" id="PS50972">
    <property type="entry name" value="PTERIN_BINDING"/>
    <property type="match status" value="1"/>
</dbReference>
<dbReference type="InterPro" id="IPR037010">
    <property type="entry name" value="VitB12-dep_Met_synth_activ_sf"/>
</dbReference>
<evidence type="ECO:0000259" key="27">
    <source>
        <dbReference type="PROSITE" id="PS51337"/>
    </source>
</evidence>
<dbReference type="InterPro" id="IPR033706">
    <property type="entry name" value="Met_synthase_B12-bd"/>
</dbReference>
<evidence type="ECO:0000256" key="19">
    <source>
        <dbReference type="ARBA" id="ARBA00031040"/>
    </source>
</evidence>
<dbReference type="SUPFAM" id="SSF52242">
    <property type="entry name" value="Cobalamin (vitamin B12)-binding domain"/>
    <property type="match status" value="1"/>
</dbReference>
<keyword evidence="17 21" id="KW-0170">Cobalt</keyword>
<keyword evidence="12 21" id="KW-0949">S-adenosyl-L-methionine</keyword>
<evidence type="ECO:0000256" key="14">
    <source>
        <dbReference type="ARBA" id="ARBA00022737"/>
    </source>
</evidence>
<dbReference type="InterPro" id="IPR036594">
    <property type="entry name" value="Meth_synthase_dom"/>
</dbReference>
<sequence length="1178" mass="131353">MSSKFLKQLEKRVLFFDGAMGTSIHEQTDLDLDRDYLGKENCTEVLVQTRPEVIQKIHESFLEAGADGVETDTFGANKLVFAEFDLVEQTYELNKIAAEVARRACDNYETPDKPRFVVGSLGPGTKLLTLGHTDWDTLRESYVEQCRGLIDGGIDVFLIETCQDILQVKCAINACLDALKEKGKTVNDIPIMAQVTIETTGTMLVGTEIAAAAMALQEFPIASLGMNCATGPDEMAEHVQWLSDHWPHRISLLPNAGLPELKDGQTVYPLEPKPFAKKVADFVDKFGLNIVGGCCGTTPEHIRELVKAVGDRAPKQRKLKPLPAGCTSLYGTVDYRQDNSLLNVGERTNASGSRKFKRLLEEENWDEMVSLAREQTKEGSHVIDVNVDYAGRDNAKDMAEVVHRFVRQVNAPLMLDSTQPATIEAGLKNAGGKCLINSANLEEGEEKFAEMCALATRYGAGLVMGCIDEDEEEAMARTADRKVEIASRMFKLATEKYGLKAEDIMFDPLVLPISTGMEKDRRSALELVEGTKRIAEAFPDCQITCGLSNVSFGLNPAARQVLNSVMLHELTKAGMTSAIVHVSKILPQNKIDQKQWDAALNVIYDRKPDEPVKLEDGSKTQDPLQIFIDLFHGAEAISTKEDIATLPLEERLQRHIIDGEKKGIHETLEEAMEKYEPLLIINDHLLGGMKVVGELFGSGQMQLPFVLQSAEVMKMAVAHLEPHMEKKEGDTKGTITLATVKGDVHDIGKNLVDIILSNNGYTVHNIGIKQPISAILENYKAKKSDAIGLSGLLVKSVQVMEENIKEMNEQGITAPVILGGAALSRHHCEHNLRSLYEGNVFYGLDAFEGLRIMDRIMAGETEELNNDIDERLEKRANVEATIAKRDAARKEASNADGSVAIAEKTRSDVATDIDVPTPPFFGTKVVEDIELDKVYEHINTIALFRGQWQFKKGKLSKEDYEKLLTNEVEPIFQRLQKQCKDENILHPKLVYGYFPVQSDGNDLIVFDPEDHDKEVERFTFPRQSGKKSYCISDFFRSTDSGEKDVLGMSCVTMGQQVSTVANKLFENNNYSEYLYMHGFGVESAEGLAEYWHRVMRKELGIDGDDADDVRKLFTQKYRGSRYSFGYPACPEMSDQDKLWRLLDPERIGCVLTENWQIDPEQSTSAIIVHHPEAKYFNV</sequence>
<dbReference type="InterPro" id="IPR004223">
    <property type="entry name" value="VitB12-dep_Met_synth_activ_dom"/>
</dbReference>